<feature type="region of interest" description="Disordered" evidence="1">
    <location>
        <begin position="13"/>
        <end position="36"/>
    </location>
</feature>
<accession>A0A7T8GX30</accession>
<evidence type="ECO:0000313" key="4">
    <source>
        <dbReference type="Proteomes" id="UP000595437"/>
    </source>
</evidence>
<keyword evidence="2" id="KW-1133">Transmembrane helix</keyword>
<evidence type="ECO:0000256" key="1">
    <source>
        <dbReference type="SAM" id="MobiDB-lite"/>
    </source>
</evidence>
<keyword evidence="2" id="KW-0472">Membrane</keyword>
<dbReference type="AlphaFoldDB" id="A0A7T8GX30"/>
<feature type="transmembrane region" description="Helical" evidence="2">
    <location>
        <begin position="44"/>
        <end position="66"/>
    </location>
</feature>
<sequence>TLSNVEAAAKIAAQDEDQGLGGSSKEASSSDGRRGDSWISSKLIVIPIFVAAILIVSTSISIALCIKK</sequence>
<dbReference type="Proteomes" id="UP000595437">
    <property type="component" value="Chromosome 14"/>
</dbReference>
<dbReference type="EMBL" id="CP045903">
    <property type="protein sequence ID" value="QQP39111.1"/>
    <property type="molecule type" value="Genomic_DNA"/>
</dbReference>
<organism evidence="3 4">
    <name type="scientific">Caligus rogercresseyi</name>
    <name type="common">Sea louse</name>
    <dbReference type="NCBI Taxonomy" id="217165"/>
    <lineage>
        <taxon>Eukaryota</taxon>
        <taxon>Metazoa</taxon>
        <taxon>Ecdysozoa</taxon>
        <taxon>Arthropoda</taxon>
        <taxon>Crustacea</taxon>
        <taxon>Multicrustacea</taxon>
        <taxon>Hexanauplia</taxon>
        <taxon>Copepoda</taxon>
        <taxon>Siphonostomatoida</taxon>
        <taxon>Caligidae</taxon>
        <taxon>Caligus</taxon>
    </lineage>
</organism>
<feature type="non-terminal residue" evidence="3">
    <location>
        <position position="1"/>
    </location>
</feature>
<proteinExistence type="predicted"/>
<keyword evidence="2" id="KW-0812">Transmembrane</keyword>
<evidence type="ECO:0000256" key="2">
    <source>
        <dbReference type="SAM" id="Phobius"/>
    </source>
</evidence>
<protein>
    <submittedName>
        <fullName evidence="3">Uncharacterized protein</fullName>
    </submittedName>
</protein>
<gene>
    <name evidence="3" type="ORF">FKW44_019891</name>
</gene>
<feature type="non-terminal residue" evidence="3">
    <location>
        <position position="68"/>
    </location>
</feature>
<evidence type="ECO:0000313" key="3">
    <source>
        <dbReference type="EMBL" id="QQP39111.1"/>
    </source>
</evidence>
<keyword evidence="4" id="KW-1185">Reference proteome</keyword>
<reference evidence="4" key="1">
    <citation type="submission" date="2021-01" db="EMBL/GenBank/DDBJ databases">
        <title>Caligus Genome Assembly.</title>
        <authorList>
            <person name="Gallardo-Escarate C."/>
        </authorList>
    </citation>
    <scope>NUCLEOTIDE SEQUENCE [LARGE SCALE GENOMIC DNA]</scope>
</reference>
<name>A0A7T8GX30_CALRO</name>